<dbReference type="CDD" id="cd01146">
    <property type="entry name" value="FhuD"/>
    <property type="match status" value="1"/>
</dbReference>
<accession>A0ABN1XNI4</accession>
<organism evidence="6 7">
    <name type="scientific">Pseudonocardia kongjuensis</name>
    <dbReference type="NCBI Taxonomy" id="102227"/>
    <lineage>
        <taxon>Bacteria</taxon>
        <taxon>Bacillati</taxon>
        <taxon>Actinomycetota</taxon>
        <taxon>Actinomycetes</taxon>
        <taxon>Pseudonocardiales</taxon>
        <taxon>Pseudonocardiaceae</taxon>
        <taxon>Pseudonocardia</taxon>
    </lineage>
</organism>
<feature type="domain" description="Fe/B12 periplasmic-binding" evidence="5">
    <location>
        <begin position="61"/>
        <end position="333"/>
    </location>
</feature>
<dbReference type="PANTHER" id="PTHR30532">
    <property type="entry name" value="IRON III DICITRATE-BINDING PERIPLASMIC PROTEIN"/>
    <property type="match status" value="1"/>
</dbReference>
<evidence type="ECO:0000313" key="6">
    <source>
        <dbReference type="EMBL" id="GAA1381605.1"/>
    </source>
</evidence>
<dbReference type="Pfam" id="PF01497">
    <property type="entry name" value="Peripla_BP_2"/>
    <property type="match status" value="1"/>
</dbReference>
<keyword evidence="3" id="KW-0813">Transport</keyword>
<evidence type="ECO:0000256" key="2">
    <source>
        <dbReference type="ARBA" id="ARBA00008814"/>
    </source>
</evidence>
<keyword evidence="4" id="KW-0732">Signal</keyword>
<sequence>MDITRRQLLVGSLVAAGGLVLAGCGRDEGPGGGADPAAAPGFPVTLEHRFGTATIERPPQRVVTIGYSDHDAVLALGVPVAGIRYWYGPEDDAIQPWADEAARLTGSQPQILNMQTPDPEKIAAVAPDLVIGIYSDLDQGSYDLVSAIAPTVAAPAQFADYGVPWQETPRLTGRALGRSEQAEQLVTDLGARFAAAREANPQWAGNEVVVATRSADKLGAFASTDLRSQFFTELGFVVPARFDELAGDNFYTDLSFEQTDELDHDLLVWDQLSFTPGGRATVEADPLASRLAVSREGRTVFLEGATELAFAWQTVLSLPAALDGILPLVEQALPRG</sequence>
<evidence type="ECO:0000256" key="1">
    <source>
        <dbReference type="ARBA" id="ARBA00004196"/>
    </source>
</evidence>
<evidence type="ECO:0000259" key="5">
    <source>
        <dbReference type="PROSITE" id="PS50983"/>
    </source>
</evidence>
<proteinExistence type="inferred from homology"/>
<dbReference type="InterPro" id="IPR006311">
    <property type="entry name" value="TAT_signal"/>
</dbReference>
<evidence type="ECO:0000256" key="4">
    <source>
        <dbReference type="ARBA" id="ARBA00022729"/>
    </source>
</evidence>
<dbReference type="Proteomes" id="UP001501414">
    <property type="component" value="Unassembled WGS sequence"/>
</dbReference>
<dbReference type="RefSeq" id="WP_344018276.1">
    <property type="nucleotide sequence ID" value="NZ_BAAAJK010000003.1"/>
</dbReference>
<reference evidence="6 7" key="1">
    <citation type="journal article" date="2019" name="Int. J. Syst. Evol. Microbiol.">
        <title>The Global Catalogue of Microorganisms (GCM) 10K type strain sequencing project: providing services to taxonomists for standard genome sequencing and annotation.</title>
        <authorList>
            <consortium name="The Broad Institute Genomics Platform"/>
            <consortium name="The Broad Institute Genome Sequencing Center for Infectious Disease"/>
            <person name="Wu L."/>
            <person name="Ma J."/>
        </authorList>
    </citation>
    <scope>NUCLEOTIDE SEQUENCE [LARGE SCALE GENOMIC DNA]</scope>
    <source>
        <strain evidence="6 7">JCM 11896</strain>
    </source>
</reference>
<comment type="subcellular location">
    <subcellularLocation>
        <location evidence="1">Cell envelope</location>
    </subcellularLocation>
</comment>
<name>A0ABN1XNI4_9PSEU</name>
<dbReference type="PROSITE" id="PS51257">
    <property type="entry name" value="PROKAR_LIPOPROTEIN"/>
    <property type="match status" value="1"/>
</dbReference>
<dbReference type="PROSITE" id="PS51318">
    <property type="entry name" value="TAT"/>
    <property type="match status" value="1"/>
</dbReference>
<dbReference type="SUPFAM" id="SSF53807">
    <property type="entry name" value="Helical backbone' metal receptor"/>
    <property type="match status" value="1"/>
</dbReference>
<protein>
    <submittedName>
        <fullName evidence="6">Iron-siderophore ABC transporter substrate-binding protein</fullName>
    </submittedName>
</protein>
<dbReference type="InterPro" id="IPR051313">
    <property type="entry name" value="Bact_iron-sidero_bind"/>
</dbReference>
<dbReference type="EMBL" id="BAAAJK010000003">
    <property type="protein sequence ID" value="GAA1381605.1"/>
    <property type="molecule type" value="Genomic_DNA"/>
</dbReference>
<comment type="caution">
    <text evidence="6">The sequence shown here is derived from an EMBL/GenBank/DDBJ whole genome shotgun (WGS) entry which is preliminary data.</text>
</comment>
<evidence type="ECO:0000313" key="7">
    <source>
        <dbReference type="Proteomes" id="UP001501414"/>
    </source>
</evidence>
<comment type="similarity">
    <text evidence="2">Belongs to the bacterial solute-binding protein 8 family.</text>
</comment>
<dbReference type="Gene3D" id="3.40.50.1980">
    <property type="entry name" value="Nitrogenase molybdenum iron protein domain"/>
    <property type="match status" value="2"/>
</dbReference>
<dbReference type="InterPro" id="IPR002491">
    <property type="entry name" value="ABC_transptr_periplasmic_BD"/>
</dbReference>
<dbReference type="PROSITE" id="PS50983">
    <property type="entry name" value="FE_B12_PBP"/>
    <property type="match status" value="1"/>
</dbReference>
<dbReference type="PANTHER" id="PTHR30532:SF24">
    <property type="entry name" value="FERRIC ENTEROBACTIN-BINDING PERIPLASMIC PROTEIN FEPB"/>
    <property type="match status" value="1"/>
</dbReference>
<evidence type="ECO:0000256" key="3">
    <source>
        <dbReference type="ARBA" id="ARBA00022448"/>
    </source>
</evidence>
<gene>
    <name evidence="6" type="ORF">GCM10009613_07870</name>
</gene>
<keyword evidence="7" id="KW-1185">Reference proteome</keyword>